<organism evidence="5 6">
    <name type="scientific">Caenorhabditis auriculariae</name>
    <dbReference type="NCBI Taxonomy" id="2777116"/>
    <lineage>
        <taxon>Eukaryota</taxon>
        <taxon>Metazoa</taxon>
        <taxon>Ecdysozoa</taxon>
        <taxon>Nematoda</taxon>
        <taxon>Chromadorea</taxon>
        <taxon>Rhabditida</taxon>
        <taxon>Rhabditina</taxon>
        <taxon>Rhabditomorpha</taxon>
        <taxon>Rhabditoidea</taxon>
        <taxon>Rhabditidae</taxon>
        <taxon>Peloderinae</taxon>
        <taxon>Caenorhabditis</taxon>
    </lineage>
</organism>
<gene>
    <name evidence="5" type="ORF">CAUJ_LOCUS1744</name>
</gene>
<feature type="region of interest" description="Disordered" evidence="3">
    <location>
        <begin position="1"/>
        <end position="37"/>
    </location>
</feature>
<evidence type="ECO:0000256" key="1">
    <source>
        <dbReference type="ARBA" id="ARBA00004123"/>
    </source>
</evidence>
<evidence type="ECO:0000313" key="6">
    <source>
        <dbReference type="Proteomes" id="UP000835052"/>
    </source>
</evidence>
<dbReference type="PROSITE" id="PS50013">
    <property type="entry name" value="CHROMO_2"/>
    <property type="match status" value="1"/>
</dbReference>
<evidence type="ECO:0000256" key="3">
    <source>
        <dbReference type="SAM" id="MobiDB-lite"/>
    </source>
</evidence>
<reference evidence="5" key="1">
    <citation type="submission" date="2020-10" db="EMBL/GenBank/DDBJ databases">
        <authorList>
            <person name="Kikuchi T."/>
        </authorList>
    </citation>
    <scope>NUCLEOTIDE SEQUENCE</scope>
    <source>
        <strain evidence="5">NKZ352</strain>
    </source>
</reference>
<dbReference type="InterPro" id="IPR000953">
    <property type="entry name" value="Chromo/chromo_shadow_dom"/>
</dbReference>
<feature type="compositionally biased region" description="Basic and acidic residues" evidence="3">
    <location>
        <begin position="144"/>
        <end position="157"/>
    </location>
</feature>
<dbReference type="InterPro" id="IPR051219">
    <property type="entry name" value="Heterochromatin_chromo-domain"/>
</dbReference>
<dbReference type="PANTHER" id="PTHR22812">
    <property type="entry name" value="CHROMOBOX PROTEIN"/>
    <property type="match status" value="1"/>
</dbReference>
<keyword evidence="6" id="KW-1185">Reference proteome</keyword>
<feature type="compositionally biased region" description="Polar residues" evidence="3">
    <location>
        <begin position="120"/>
        <end position="129"/>
    </location>
</feature>
<dbReference type="EMBL" id="CAJGYM010000003">
    <property type="protein sequence ID" value="CAD6185825.1"/>
    <property type="molecule type" value="Genomic_DNA"/>
</dbReference>
<sequence>MSVHRRVILESEDEEEGSAESQEIATQEIATQESEEPEYEVEEIIKHRHNRKGVLEYFVKWRGFEHDDDSWVPVENMADGPLIRDYNEKHDVGKKKRSRSRSAYVNKSRGTRAVSRDLTRSPSPLSTRDLSPEETLPQAKNRRRALDPKASYFEKSRAPLIRLATGRPLTPQNSSKECTPEPEASESNVTTRNKKEKRYRITQKGGRYH</sequence>
<dbReference type="AlphaFoldDB" id="A0A8S1GQC3"/>
<dbReference type="SMART" id="SM00298">
    <property type="entry name" value="CHROMO"/>
    <property type="match status" value="1"/>
</dbReference>
<name>A0A8S1GQC3_9PELO</name>
<dbReference type="InterPro" id="IPR016197">
    <property type="entry name" value="Chromo-like_dom_sf"/>
</dbReference>
<protein>
    <recommendedName>
        <fullName evidence="4">Chromo domain-containing protein</fullName>
    </recommendedName>
</protein>
<keyword evidence="2" id="KW-0539">Nucleus</keyword>
<dbReference type="Proteomes" id="UP000835052">
    <property type="component" value="Unassembled WGS sequence"/>
</dbReference>
<dbReference type="CDD" id="cd00024">
    <property type="entry name" value="CD_CSD"/>
    <property type="match status" value="1"/>
</dbReference>
<comment type="subcellular location">
    <subcellularLocation>
        <location evidence="1">Nucleus</location>
    </subcellularLocation>
</comment>
<feature type="domain" description="Chromo" evidence="4">
    <location>
        <begin position="39"/>
        <end position="98"/>
    </location>
</feature>
<dbReference type="Pfam" id="PF00385">
    <property type="entry name" value="Chromo"/>
    <property type="match status" value="1"/>
</dbReference>
<proteinExistence type="predicted"/>
<dbReference type="GO" id="GO:0005634">
    <property type="term" value="C:nucleus"/>
    <property type="evidence" value="ECO:0007669"/>
    <property type="project" value="UniProtKB-SubCell"/>
</dbReference>
<feature type="compositionally biased region" description="Basic residues" evidence="3">
    <location>
        <begin position="192"/>
        <end position="209"/>
    </location>
</feature>
<dbReference type="OrthoDB" id="433924at2759"/>
<evidence type="ECO:0000256" key="2">
    <source>
        <dbReference type="ARBA" id="ARBA00023242"/>
    </source>
</evidence>
<accession>A0A8S1GQC3</accession>
<evidence type="ECO:0000259" key="4">
    <source>
        <dbReference type="PROSITE" id="PS50013"/>
    </source>
</evidence>
<evidence type="ECO:0000313" key="5">
    <source>
        <dbReference type="EMBL" id="CAD6185825.1"/>
    </source>
</evidence>
<dbReference type="PROSITE" id="PS00598">
    <property type="entry name" value="CHROMO_1"/>
    <property type="match status" value="1"/>
</dbReference>
<dbReference type="InterPro" id="IPR023779">
    <property type="entry name" value="Chromodomain_CS"/>
</dbReference>
<comment type="caution">
    <text evidence="5">The sequence shown here is derived from an EMBL/GenBank/DDBJ whole genome shotgun (WGS) entry which is preliminary data.</text>
</comment>
<dbReference type="Gene3D" id="2.40.50.40">
    <property type="match status" value="1"/>
</dbReference>
<feature type="region of interest" description="Disordered" evidence="3">
    <location>
        <begin position="88"/>
        <end position="209"/>
    </location>
</feature>
<dbReference type="SUPFAM" id="SSF54160">
    <property type="entry name" value="Chromo domain-like"/>
    <property type="match status" value="1"/>
</dbReference>
<dbReference type="InterPro" id="IPR023780">
    <property type="entry name" value="Chromo_domain"/>
</dbReference>